<accession>A0AA35NVD1</accession>
<dbReference type="Proteomes" id="UP001178461">
    <property type="component" value="Chromosome 2"/>
</dbReference>
<protein>
    <submittedName>
        <fullName evidence="1">Uncharacterized protein</fullName>
    </submittedName>
</protein>
<dbReference type="EMBL" id="OX395127">
    <property type="protein sequence ID" value="CAI5765581.1"/>
    <property type="molecule type" value="Genomic_DNA"/>
</dbReference>
<evidence type="ECO:0000313" key="2">
    <source>
        <dbReference type="Proteomes" id="UP001178461"/>
    </source>
</evidence>
<evidence type="ECO:0000313" key="1">
    <source>
        <dbReference type="EMBL" id="CAI5765581.1"/>
    </source>
</evidence>
<sequence length="117" mass="12822">MVCSFLQKQGRLLSFWKDINASLNHMLITTAWVGGKVARAGPAGKTFLKIVPHNECRRRPPSPSFLFLGHHMAVATIVGLSHMCTYTHTHTHTHTHTTSFLGGLDNSSASFPTVPSL</sequence>
<keyword evidence="2" id="KW-1185">Reference proteome</keyword>
<name>A0AA35NVD1_9SAUR</name>
<dbReference type="AlphaFoldDB" id="A0AA35NVD1"/>
<proteinExistence type="predicted"/>
<reference evidence="1" key="1">
    <citation type="submission" date="2022-12" db="EMBL/GenBank/DDBJ databases">
        <authorList>
            <person name="Alioto T."/>
            <person name="Alioto T."/>
            <person name="Gomez Garrido J."/>
        </authorList>
    </citation>
    <scope>NUCLEOTIDE SEQUENCE</scope>
</reference>
<gene>
    <name evidence="1" type="ORF">PODLI_1B001107</name>
</gene>
<organism evidence="1 2">
    <name type="scientific">Podarcis lilfordi</name>
    <name type="common">Lilford's wall lizard</name>
    <dbReference type="NCBI Taxonomy" id="74358"/>
    <lineage>
        <taxon>Eukaryota</taxon>
        <taxon>Metazoa</taxon>
        <taxon>Chordata</taxon>
        <taxon>Craniata</taxon>
        <taxon>Vertebrata</taxon>
        <taxon>Euteleostomi</taxon>
        <taxon>Lepidosauria</taxon>
        <taxon>Squamata</taxon>
        <taxon>Bifurcata</taxon>
        <taxon>Unidentata</taxon>
        <taxon>Episquamata</taxon>
        <taxon>Laterata</taxon>
        <taxon>Lacertibaenia</taxon>
        <taxon>Lacertidae</taxon>
        <taxon>Podarcis</taxon>
    </lineage>
</organism>